<sequence length="233" mass="25805">MKVAGRRRNAPRKRPGRPQPDLEPLPLVPDMGIMDLPDTVTERFDGMLHLAAEKMCEHPEIVQIFEEAKQKLGVSAAGASVEDFVRMNTRRVDVDPWRDTYADILAGRGNMQPHATGTESPLTFDVVVPFMPGLAPTTKQPHLVYIEHKIIVPMYHAAPIIMRGRWEYAALLPEPGEGRTLGPDEWVRALVGRFTTPFIREEGSSPGQLPPGVEKIVVGGDNDEVGDEDDEGE</sequence>
<organism evidence="1 2">
    <name type="scientific">Auriscalpium vulgare</name>
    <dbReference type="NCBI Taxonomy" id="40419"/>
    <lineage>
        <taxon>Eukaryota</taxon>
        <taxon>Fungi</taxon>
        <taxon>Dikarya</taxon>
        <taxon>Basidiomycota</taxon>
        <taxon>Agaricomycotina</taxon>
        <taxon>Agaricomycetes</taxon>
        <taxon>Russulales</taxon>
        <taxon>Auriscalpiaceae</taxon>
        <taxon>Auriscalpium</taxon>
    </lineage>
</organism>
<accession>A0ACB8R6B4</accession>
<keyword evidence="2" id="KW-1185">Reference proteome</keyword>
<name>A0ACB8R6B4_9AGAM</name>
<reference evidence="1" key="2">
    <citation type="journal article" date="2022" name="New Phytol.">
        <title>Evolutionary transition to the ectomycorrhizal habit in the genomes of a hyperdiverse lineage of mushroom-forming fungi.</title>
        <authorList>
            <person name="Looney B."/>
            <person name="Miyauchi S."/>
            <person name="Morin E."/>
            <person name="Drula E."/>
            <person name="Courty P.E."/>
            <person name="Kohler A."/>
            <person name="Kuo A."/>
            <person name="LaButti K."/>
            <person name="Pangilinan J."/>
            <person name="Lipzen A."/>
            <person name="Riley R."/>
            <person name="Andreopoulos W."/>
            <person name="He G."/>
            <person name="Johnson J."/>
            <person name="Nolan M."/>
            <person name="Tritt A."/>
            <person name="Barry K.W."/>
            <person name="Grigoriev I.V."/>
            <person name="Nagy L.G."/>
            <person name="Hibbett D."/>
            <person name="Henrissat B."/>
            <person name="Matheny P.B."/>
            <person name="Labbe J."/>
            <person name="Martin F.M."/>
        </authorList>
    </citation>
    <scope>NUCLEOTIDE SEQUENCE</scope>
    <source>
        <strain evidence="1">FP105234-sp</strain>
    </source>
</reference>
<gene>
    <name evidence="1" type="ORF">FA95DRAFT_1612660</name>
</gene>
<proteinExistence type="predicted"/>
<comment type="caution">
    <text evidence="1">The sequence shown here is derived from an EMBL/GenBank/DDBJ whole genome shotgun (WGS) entry which is preliminary data.</text>
</comment>
<protein>
    <submittedName>
        <fullName evidence="1">Uncharacterized protein</fullName>
    </submittedName>
</protein>
<dbReference type="Proteomes" id="UP000814033">
    <property type="component" value="Unassembled WGS sequence"/>
</dbReference>
<reference evidence="1" key="1">
    <citation type="submission" date="2021-02" db="EMBL/GenBank/DDBJ databases">
        <authorList>
            <consortium name="DOE Joint Genome Institute"/>
            <person name="Ahrendt S."/>
            <person name="Looney B.P."/>
            <person name="Miyauchi S."/>
            <person name="Morin E."/>
            <person name="Drula E."/>
            <person name="Courty P.E."/>
            <person name="Chicoki N."/>
            <person name="Fauchery L."/>
            <person name="Kohler A."/>
            <person name="Kuo A."/>
            <person name="Labutti K."/>
            <person name="Pangilinan J."/>
            <person name="Lipzen A."/>
            <person name="Riley R."/>
            <person name="Andreopoulos W."/>
            <person name="He G."/>
            <person name="Johnson J."/>
            <person name="Barry K.W."/>
            <person name="Grigoriev I.V."/>
            <person name="Nagy L."/>
            <person name="Hibbett D."/>
            <person name="Henrissat B."/>
            <person name="Matheny P.B."/>
            <person name="Labbe J."/>
            <person name="Martin F."/>
        </authorList>
    </citation>
    <scope>NUCLEOTIDE SEQUENCE</scope>
    <source>
        <strain evidence="1">FP105234-sp</strain>
    </source>
</reference>
<dbReference type="EMBL" id="MU276321">
    <property type="protein sequence ID" value="KAI0039315.1"/>
    <property type="molecule type" value="Genomic_DNA"/>
</dbReference>
<evidence type="ECO:0000313" key="2">
    <source>
        <dbReference type="Proteomes" id="UP000814033"/>
    </source>
</evidence>
<evidence type="ECO:0000313" key="1">
    <source>
        <dbReference type="EMBL" id="KAI0039315.1"/>
    </source>
</evidence>